<dbReference type="HOGENOM" id="CLU_1224844_0_0_1"/>
<dbReference type="SUPFAM" id="SSF54695">
    <property type="entry name" value="POZ domain"/>
    <property type="match status" value="1"/>
</dbReference>
<evidence type="ECO:0000313" key="1">
    <source>
        <dbReference type="EMBL" id="KDR75497.1"/>
    </source>
</evidence>
<dbReference type="AlphaFoldDB" id="A0A067SZN0"/>
<gene>
    <name evidence="1" type="ORF">GALMADRAFT_140144</name>
</gene>
<keyword evidence="2" id="KW-1185">Reference proteome</keyword>
<dbReference type="EMBL" id="KL142380">
    <property type="protein sequence ID" value="KDR75497.1"/>
    <property type="molecule type" value="Genomic_DNA"/>
</dbReference>
<name>A0A067SZN0_GALM3</name>
<dbReference type="OrthoDB" id="2749506at2759"/>
<proteinExistence type="predicted"/>
<evidence type="ECO:0000313" key="2">
    <source>
        <dbReference type="Proteomes" id="UP000027222"/>
    </source>
</evidence>
<sequence>MTKGNKYNNLPIIHFNVEGEPFMAPFYLFKLNSPAFADISLEYSGIDPEHPVDLPNENKEKFSDFLDVLLDYEPESTLDKWLNVLEVAVHYKFSGVREKALRFLLSEAVSPLDKIQVSLENLHEYKDHGIGACFIQGCKELIARLEPISMEEIEILGDKLTIKLYYFRERLHRTRRPKVYLEDISPTFEKFLENREEGYTRGIQELVQDDGKCPKSVNPRKRIRCE</sequence>
<accession>A0A067SZN0</accession>
<evidence type="ECO:0008006" key="3">
    <source>
        <dbReference type="Google" id="ProtNLM"/>
    </source>
</evidence>
<dbReference type="Proteomes" id="UP000027222">
    <property type="component" value="Unassembled WGS sequence"/>
</dbReference>
<protein>
    <recommendedName>
        <fullName evidence="3">BTB domain-containing protein</fullName>
    </recommendedName>
</protein>
<dbReference type="InterPro" id="IPR011333">
    <property type="entry name" value="SKP1/BTB/POZ_sf"/>
</dbReference>
<reference evidence="2" key="1">
    <citation type="journal article" date="2014" name="Proc. Natl. Acad. Sci. U.S.A.">
        <title>Extensive sampling of basidiomycete genomes demonstrates inadequacy of the white-rot/brown-rot paradigm for wood decay fungi.</title>
        <authorList>
            <person name="Riley R."/>
            <person name="Salamov A.A."/>
            <person name="Brown D.W."/>
            <person name="Nagy L.G."/>
            <person name="Floudas D."/>
            <person name="Held B.W."/>
            <person name="Levasseur A."/>
            <person name="Lombard V."/>
            <person name="Morin E."/>
            <person name="Otillar R."/>
            <person name="Lindquist E.A."/>
            <person name="Sun H."/>
            <person name="LaButti K.M."/>
            <person name="Schmutz J."/>
            <person name="Jabbour D."/>
            <person name="Luo H."/>
            <person name="Baker S.E."/>
            <person name="Pisabarro A.G."/>
            <person name="Walton J.D."/>
            <person name="Blanchette R.A."/>
            <person name="Henrissat B."/>
            <person name="Martin F."/>
            <person name="Cullen D."/>
            <person name="Hibbett D.S."/>
            <person name="Grigoriev I.V."/>
        </authorList>
    </citation>
    <scope>NUCLEOTIDE SEQUENCE [LARGE SCALE GENOMIC DNA]</scope>
    <source>
        <strain evidence="2">CBS 339.88</strain>
    </source>
</reference>
<organism evidence="1 2">
    <name type="scientific">Galerina marginata (strain CBS 339.88)</name>
    <dbReference type="NCBI Taxonomy" id="685588"/>
    <lineage>
        <taxon>Eukaryota</taxon>
        <taxon>Fungi</taxon>
        <taxon>Dikarya</taxon>
        <taxon>Basidiomycota</taxon>
        <taxon>Agaricomycotina</taxon>
        <taxon>Agaricomycetes</taxon>
        <taxon>Agaricomycetidae</taxon>
        <taxon>Agaricales</taxon>
        <taxon>Agaricineae</taxon>
        <taxon>Strophariaceae</taxon>
        <taxon>Galerina</taxon>
    </lineage>
</organism>